<feature type="transmembrane region" description="Helical" evidence="2">
    <location>
        <begin position="30"/>
        <end position="48"/>
    </location>
</feature>
<feature type="region of interest" description="Disordered" evidence="1">
    <location>
        <begin position="59"/>
        <end position="103"/>
    </location>
</feature>
<keyword evidence="2" id="KW-1133">Transmembrane helix</keyword>
<accession>A0A329KPI6</accession>
<protein>
    <submittedName>
        <fullName evidence="3">Uncharacterized protein</fullName>
    </submittedName>
</protein>
<keyword evidence="2" id="KW-0812">Transmembrane</keyword>
<feature type="compositionally biased region" description="Basic and acidic residues" evidence="1">
    <location>
        <begin position="59"/>
        <end position="69"/>
    </location>
</feature>
<name>A0A329KPI6_9MYCO</name>
<proteinExistence type="predicted"/>
<evidence type="ECO:0000313" key="3">
    <source>
        <dbReference type="EMBL" id="RAU93896.1"/>
    </source>
</evidence>
<dbReference type="EMBL" id="QMEU01000045">
    <property type="protein sequence ID" value="RAU93896.1"/>
    <property type="molecule type" value="Genomic_DNA"/>
</dbReference>
<keyword evidence="2" id="KW-0472">Membrane</keyword>
<evidence type="ECO:0000313" key="4">
    <source>
        <dbReference type="Proteomes" id="UP000250347"/>
    </source>
</evidence>
<dbReference type="Proteomes" id="UP000250347">
    <property type="component" value="Unassembled WGS sequence"/>
</dbReference>
<feature type="compositionally biased region" description="Low complexity" evidence="1">
    <location>
        <begin position="93"/>
        <end position="103"/>
    </location>
</feature>
<evidence type="ECO:0000256" key="1">
    <source>
        <dbReference type="SAM" id="MobiDB-lite"/>
    </source>
</evidence>
<dbReference type="AlphaFoldDB" id="A0A329KPI6"/>
<evidence type="ECO:0000256" key="2">
    <source>
        <dbReference type="SAM" id="Phobius"/>
    </source>
</evidence>
<gene>
    <name evidence="3" type="ORF">DQP58_15365</name>
</gene>
<reference evidence="3 4" key="1">
    <citation type="submission" date="2018-06" db="EMBL/GenBank/DDBJ databases">
        <title>NTM in soil in Japan.</title>
        <authorList>
            <person name="Ohya K."/>
        </authorList>
    </citation>
    <scope>NUCLEOTIDE SEQUENCE [LARGE SCALE GENOMIC DNA]</scope>
    <source>
        <strain evidence="3 4">GF76</strain>
    </source>
</reference>
<sequence length="103" mass="10729">MNHLFLVVTAAGWQADGPPHHTGPDFGKASPVGLLIVVLLVIATLFLIRSMNRQLKKVPESFDPKHPEPDQAADEGTDTVGPSTTQDDGGGPPRAAGPGDEPG</sequence>
<comment type="caution">
    <text evidence="3">The sequence shown here is derived from an EMBL/GenBank/DDBJ whole genome shotgun (WGS) entry which is preliminary data.</text>
</comment>
<dbReference type="RefSeq" id="WP_112709180.1">
    <property type="nucleotide sequence ID" value="NZ_QMEU01000045.1"/>
</dbReference>
<organism evidence="3 4">
    <name type="scientific">Mycobacterium colombiense</name>
    <dbReference type="NCBI Taxonomy" id="339268"/>
    <lineage>
        <taxon>Bacteria</taxon>
        <taxon>Bacillati</taxon>
        <taxon>Actinomycetota</taxon>
        <taxon>Actinomycetes</taxon>
        <taxon>Mycobacteriales</taxon>
        <taxon>Mycobacteriaceae</taxon>
        <taxon>Mycobacterium</taxon>
        <taxon>Mycobacterium avium complex (MAC)</taxon>
    </lineage>
</organism>